<dbReference type="EMBL" id="LT670817">
    <property type="protein sequence ID" value="SHG38531.1"/>
    <property type="molecule type" value="Genomic_DNA"/>
</dbReference>
<sequence length="508" mass="55509">MNSSIAPSSQKLGTRATLGAGLLIVSRLVTRGIDLVTLVALGRLLSPADFGLVAIAMSVMLIAEAVMELPVGLALTSMPRRLNEHYDTAFTLQLIRAGILVAVLVVLSIPLSIIYNDQRVGWLLCALSVATATRGMGSPLFVEYALKLDYRPHFFLEISGKLVALLVSVVFAWWSRSYWAIAAGMIANPVTVVAMTYFVAPYLPTLTVSKWRDFSNYLRWSTATQAITSFNWQMDQLLLGKLISRVDLGQFSMASNLSFMPSQIIVNQVTGPLVVAFALVRDDAERMRAAYRKSAITIVSVALPISIGMSMLSAPIVRVVLGQRWLDAAPILEWLSVAMVPSLFVGPLPALVISLHKIKTFARLALIEVCFKLPLMVLGAYYYRIDGVISVRLATALFMSFCSMIAVQELIGTPVSKQLLAPWRPVACAFIMALVIRSSDKWLMNLYTLSDMALGLASVVMAGAVTYIGSMFLLWAISGCPEGIESKVAALTTETWNKLARHRSTFES</sequence>
<feature type="transmembrane region" description="Helical" evidence="7">
    <location>
        <begin position="50"/>
        <end position="73"/>
    </location>
</feature>
<dbReference type="GO" id="GO:0005886">
    <property type="term" value="C:plasma membrane"/>
    <property type="evidence" value="ECO:0007669"/>
    <property type="project" value="UniProtKB-SubCell"/>
</dbReference>
<evidence type="ECO:0000256" key="5">
    <source>
        <dbReference type="ARBA" id="ARBA00022989"/>
    </source>
</evidence>
<feature type="transmembrane region" description="Helical" evidence="7">
    <location>
        <begin position="334"/>
        <end position="353"/>
    </location>
</feature>
<comment type="similarity">
    <text evidence="2">Belongs to the polysaccharide synthase family.</text>
</comment>
<dbReference type="OrthoDB" id="7605542at2"/>
<keyword evidence="4 7" id="KW-0812">Transmembrane</keyword>
<evidence type="ECO:0000313" key="9">
    <source>
        <dbReference type="Proteomes" id="UP000189796"/>
    </source>
</evidence>
<evidence type="ECO:0000256" key="4">
    <source>
        <dbReference type="ARBA" id="ARBA00022692"/>
    </source>
</evidence>
<feature type="transmembrane region" description="Helical" evidence="7">
    <location>
        <begin position="456"/>
        <end position="477"/>
    </location>
</feature>
<dbReference type="Proteomes" id="UP000189796">
    <property type="component" value="Chromosome I"/>
</dbReference>
<feature type="transmembrane region" description="Helical" evidence="7">
    <location>
        <begin position="121"/>
        <end position="142"/>
    </location>
</feature>
<comment type="subcellular location">
    <subcellularLocation>
        <location evidence="1">Cell membrane</location>
        <topology evidence="1">Multi-pass membrane protein</topology>
    </subcellularLocation>
</comment>
<dbReference type="InterPro" id="IPR050833">
    <property type="entry name" value="Poly_Biosynth_Transport"/>
</dbReference>
<feature type="transmembrane region" description="Helical" evidence="7">
    <location>
        <begin position="154"/>
        <end position="174"/>
    </location>
</feature>
<dbReference type="PANTHER" id="PTHR30250">
    <property type="entry name" value="PST FAMILY PREDICTED COLANIC ACID TRANSPORTER"/>
    <property type="match status" value="1"/>
</dbReference>
<feature type="transmembrane region" description="Helical" evidence="7">
    <location>
        <begin position="94"/>
        <end position="115"/>
    </location>
</feature>
<evidence type="ECO:0000256" key="7">
    <source>
        <dbReference type="SAM" id="Phobius"/>
    </source>
</evidence>
<reference evidence="8 9" key="1">
    <citation type="submission" date="2016-11" db="EMBL/GenBank/DDBJ databases">
        <authorList>
            <person name="Jaros S."/>
            <person name="Januszkiewicz K."/>
            <person name="Wedrychowicz H."/>
        </authorList>
    </citation>
    <scope>NUCLEOTIDE SEQUENCE [LARGE SCALE GENOMIC DNA]</scope>
    <source>
        <strain evidence="8 9">GAS138</strain>
    </source>
</reference>
<evidence type="ECO:0000256" key="1">
    <source>
        <dbReference type="ARBA" id="ARBA00004651"/>
    </source>
</evidence>
<dbReference type="AlphaFoldDB" id="A0A1M5JDD8"/>
<keyword evidence="5 7" id="KW-1133">Transmembrane helix</keyword>
<feature type="transmembrane region" description="Helical" evidence="7">
    <location>
        <begin position="180"/>
        <end position="203"/>
    </location>
</feature>
<dbReference type="Pfam" id="PF13440">
    <property type="entry name" value="Polysacc_synt_3"/>
    <property type="match status" value="1"/>
</dbReference>
<organism evidence="8 9">
    <name type="scientific">Bradyrhizobium erythrophlei</name>
    <dbReference type="NCBI Taxonomy" id="1437360"/>
    <lineage>
        <taxon>Bacteria</taxon>
        <taxon>Pseudomonadati</taxon>
        <taxon>Pseudomonadota</taxon>
        <taxon>Alphaproteobacteria</taxon>
        <taxon>Hyphomicrobiales</taxon>
        <taxon>Nitrobacteraceae</taxon>
        <taxon>Bradyrhizobium</taxon>
    </lineage>
</organism>
<evidence type="ECO:0000256" key="3">
    <source>
        <dbReference type="ARBA" id="ARBA00022475"/>
    </source>
</evidence>
<dbReference type="PANTHER" id="PTHR30250:SF10">
    <property type="entry name" value="LIPOPOLYSACCHARIDE BIOSYNTHESIS PROTEIN WZXC"/>
    <property type="match status" value="1"/>
</dbReference>
<feature type="transmembrane region" description="Helical" evidence="7">
    <location>
        <begin position="389"/>
        <end position="407"/>
    </location>
</feature>
<feature type="transmembrane region" description="Helical" evidence="7">
    <location>
        <begin position="419"/>
        <end position="436"/>
    </location>
</feature>
<evidence type="ECO:0000313" key="8">
    <source>
        <dbReference type="EMBL" id="SHG38531.1"/>
    </source>
</evidence>
<evidence type="ECO:0000256" key="2">
    <source>
        <dbReference type="ARBA" id="ARBA00007430"/>
    </source>
</evidence>
<protein>
    <submittedName>
        <fullName evidence="8">Polysaccharide transporter, PST family</fullName>
    </submittedName>
</protein>
<keyword evidence="3" id="KW-1003">Cell membrane</keyword>
<name>A0A1M5JDD8_9BRAD</name>
<keyword evidence="6 7" id="KW-0472">Membrane</keyword>
<proteinExistence type="inferred from homology"/>
<evidence type="ECO:0000256" key="6">
    <source>
        <dbReference type="ARBA" id="ARBA00023136"/>
    </source>
</evidence>
<dbReference type="RefSeq" id="WP_079600553.1">
    <property type="nucleotide sequence ID" value="NZ_LT670817.1"/>
</dbReference>
<accession>A0A1M5JDD8</accession>
<gene>
    <name evidence="8" type="ORF">SAMN05443248_1360</name>
</gene>
<feature type="transmembrane region" description="Helical" evidence="7">
    <location>
        <begin position="295"/>
        <end position="314"/>
    </location>
</feature>
<feature type="transmembrane region" description="Helical" evidence="7">
    <location>
        <begin position="365"/>
        <end position="383"/>
    </location>
</feature>